<dbReference type="AlphaFoldDB" id="A0AAV7J966"/>
<dbReference type="GO" id="GO:0071424">
    <property type="term" value="F:rRNA (cytosine-N4-)-methyltransferase activity"/>
    <property type="evidence" value="ECO:0007669"/>
    <property type="project" value="TreeGrafter"/>
</dbReference>
<evidence type="ECO:0000256" key="2">
    <source>
        <dbReference type="ARBA" id="ARBA00022603"/>
    </source>
</evidence>
<dbReference type="PANTHER" id="PTHR11265:SF0">
    <property type="entry name" value="12S RRNA N4-METHYLCYTIDINE METHYLTRANSFERASE"/>
    <property type="match status" value="1"/>
</dbReference>
<comment type="similarity">
    <text evidence="1">Belongs to the methyltransferase superfamily. RsmH family.</text>
</comment>
<evidence type="ECO:0000256" key="1">
    <source>
        <dbReference type="ARBA" id="ARBA00010396"/>
    </source>
</evidence>
<organism evidence="5 6">
    <name type="scientific">Cotesia glomerata</name>
    <name type="common">Lepidopteran parasitic wasp</name>
    <name type="synonym">Apanteles glomeratus</name>
    <dbReference type="NCBI Taxonomy" id="32391"/>
    <lineage>
        <taxon>Eukaryota</taxon>
        <taxon>Metazoa</taxon>
        <taxon>Ecdysozoa</taxon>
        <taxon>Arthropoda</taxon>
        <taxon>Hexapoda</taxon>
        <taxon>Insecta</taxon>
        <taxon>Pterygota</taxon>
        <taxon>Neoptera</taxon>
        <taxon>Endopterygota</taxon>
        <taxon>Hymenoptera</taxon>
        <taxon>Apocrita</taxon>
        <taxon>Ichneumonoidea</taxon>
        <taxon>Braconidae</taxon>
        <taxon>Microgastrinae</taxon>
        <taxon>Cotesia</taxon>
    </lineage>
</organism>
<dbReference type="HAMAP" id="MF_01007">
    <property type="entry name" value="16SrRNA_methyltr_H"/>
    <property type="match status" value="1"/>
</dbReference>
<dbReference type="PANTHER" id="PTHR11265">
    <property type="entry name" value="S-ADENOSYL-METHYLTRANSFERASE MRAW"/>
    <property type="match status" value="1"/>
</dbReference>
<accession>A0AAV7J966</accession>
<evidence type="ECO:0000313" key="5">
    <source>
        <dbReference type="EMBL" id="KAH0568047.1"/>
    </source>
</evidence>
<dbReference type="Pfam" id="PF01795">
    <property type="entry name" value="Methyltransf_5"/>
    <property type="match status" value="1"/>
</dbReference>
<keyword evidence="4" id="KW-0949">S-adenosyl-L-methionine</keyword>
<dbReference type="InterPro" id="IPR023397">
    <property type="entry name" value="SAM-dep_MeTrfase_MraW_recog"/>
</dbReference>
<sequence>MAGTYKNYLKLLEAWPVDKYKPGRDLGEYIRDRIKLEFSTNKVRSQAEKEECDRNYVSLKKISSNHYAKLYPRKLNSSGTGLSYEQCSCILSPEILENYQRQKQLSEKVYTRPHKPVMVNEVIKYLKPSAGETFVDMTFGAGGHSTRIIEFAPNIKIYALDRDPVAHNYAKIMAEKYPGQVIPLLGRFSELPALLKEQRVLPNSIDGFIFDFGCSSMQFDVAERGFALSKDGPLDMRMDGFRCPDEPTAADVLERCTEQDLARIIKYYGEEKQYKKIARALIEARYMFKSLKTTKELARLVESVLDKDFRTDRLGRFAHSATKVFQALRIFVNNELNEINYAILIAEKYLKINGRLITISFHSLEDTVVKRHLSGNITDNAANTSSMRFQNYGKTFSHSQVVDMTESPWRMFHKHVILPSDEEIDENPRSRSAKFRAIAKVK</sequence>
<dbReference type="GO" id="GO:0070475">
    <property type="term" value="P:rRNA base methylation"/>
    <property type="evidence" value="ECO:0007669"/>
    <property type="project" value="TreeGrafter"/>
</dbReference>
<dbReference type="InterPro" id="IPR029063">
    <property type="entry name" value="SAM-dependent_MTases_sf"/>
</dbReference>
<dbReference type="NCBIfam" id="TIGR00006">
    <property type="entry name" value="16S rRNA (cytosine(1402)-N(4))-methyltransferase RsmH"/>
    <property type="match status" value="1"/>
</dbReference>
<dbReference type="SUPFAM" id="SSF53335">
    <property type="entry name" value="S-adenosyl-L-methionine-dependent methyltransferases"/>
    <property type="match status" value="1"/>
</dbReference>
<reference evidence="5 6" key="1">
    <citation type="journal article" date="2021" name="J. Hered.">
        <title>A chromosome-level genome assembly of the parasitoid wasp, Cotesia glomerata (Hymenoptera: Braconidae).</title>
        <authorList>
            <person name="Pinto B.J."/>
            <person name="Weis J.J."/>
            <person name="Gamble T."/>
            <person name="Ode P.J."/>
            <person name="Paul R."/>
            <person name="Zaspel J.M."/>
        </authorList>
    </citation>
    <scope>NUCLEOTIDE SEQUENCE [LARGE SCALE GENOMIC DNA]</scope>
    <source>
        <strain evidence="5">CgM1</strain>
    </source>
</reference>
<comment type="caution">
    <text evidence="5">The sequence shown here is derived from an EMBL/GenBank/DDBJ whole genome shotgun (WGS) entry which is preliminary data.</text>
</comment>
<dbReference type="EMBL" id="JAHXZJ010000001">
    <property type="protein sequence ID" value="KAH0568047.1"/>
    <property type="molecule type" value="Genomic_DNA"/>
</dbReference>
<evidence type="ECO:0000256" key="3">
    <source>
        <dbReference type="ARBA" id="ARBA00022679"/>
    </source>
</evidence>
<name>A0AAV7J966_COTGL</name>
<dbReference type="InterPro" id="IPR002903">
    <property type="entry name" value="RsmH"/>
</dbReference>
<proteinExistence type="inferred from homology"/>
<gene>
    <name evidence="5" type="ORF">KQX54_018029</name>
</gene>
<dbReference type="SUPFAM" id="SSF81799">
    <property type="entry name" value="Putative methyltransferase TM0872, insert domain"/>
    <property type="match status" value="1"/>
</dbReference>
<evidence type="ECO:0000256" key="4">
    <source>
        <dbReference type="ARBA" id="ARBA00022691"/>
    </source>
</evidence>
<dbReference type="Pfam" id="PF20180">
    <property type="entry name" value="UQCC2_CBP6"/>
    <property type="match status" value="1"/>
</dbReference>
<keyword evidence="6" id="KW-1185">Reference proteome</keyword>
<dbReference type="Gene3D" id="3.40.50.150">
    <property type="entry name" value="Vaccinia Virus protein VP39"/>
    <property type="match status" value="1"/>
</dbReference>
<evidence type="ECO:0000313" key="6">
    <source>
        <dbReference type="Proteomes" id="UP000826195"/>
    </source>
</evidence>
<dbReference type="Proteomes" id="UP000826195">
    <property type="component" value="Unassembled WGS sequence"/>
</dbReference>
<dbReference type="Gene3D" id="1.10.150.170">
    <property type="entry name" value="Putative methyltransferase TM0872, insert domain"/>
    <property type="match status" value="1"/>
</dbReference>
<protein>
    <recommendedName>
        <fullName evidence="7">Methyltransferase-like protein 15 homolog</fullName>
    </recommendedName>
</protein>
<keyword evidence="3" id="KW-0808">Transferase</keyword>
<keyword evidence="2" id="KW-0489">Methyltransferase</keyword>
<evidence type="ECO:0008006" key="7">
    <source>
        <dbReference type="Google" id="ProtNLM"/>
    </source>
</evidence>